<protein>
    <recommendedName>
        <fullName evidence="2">J domain-containing protein</fullName>
    </recommendedName>
</protein>
<accession>A0ABW5E4E1</accession>
<evidence type="ECO:0000313" key="3">
    <source>
        <dbReference type="EMBL" id="MFD2277501.1"/>
    </source>
</evidence>
<sequence length="176" mass="19610">MNAFETFSIDPSLTIDPDQLKLLYQNLAAEKHPDSGGDKATFEKINQDYATLQSPAKRLKAFMEIKGIKFDSRGAVSNDLMDLFMQVGSLVQEADLFIRKKSAAASALAKALLESESMELQDKLSDLIAQIEQKQATITTSFATQIPSEQLSQTARNLAFLEKWQAQLQQRYGALF</sequence>
<gene>
    <name evidence="3" type="ORF">ACFSQZ_13560</name>
</gene>
<proteinExistence type="predicted"/>
<dbReference type="InterPro" id="IPR036869">
    <property type="entry name" value="J_dom_sf"/>
</dbReference>
<dbReference type="Proteomes" id="UP001597297">
    <property type="component" value="Unassembled WGS sequence"/>
</dbReference>
<keyword evidence="1" id="KW-0175">Coiled coil</keyword>
<reference evidence="4" key="1">
    <citation type="journal article" date="2019" name="Int. J. Syst. Evol. Microbiol.">
        <title>The Global Catalogue of Microorganisms (GCM) 10K type strain sequencing project: providing services to taxonomists for standard genome sequencing and annotation.</title>
        <authorList>
            <consortium name="The Broad Institute Genomics Platform"/>
            <consortium name="The Broad Institute Genome Sequencing Center for Infectious Disease"/>
            <person name="Wu L."/>
            <person name="Ma J."/>
        </authorList>
    </citation>
    <scope>NUCLEOTIDE SEQUENCE [LARGE SCALE GENOMIC DNA]</scope>
    <source>
        <strain evidence="4">JCM 16545</strain>
    </source>
</reference>
<name>A0ABW5E4E1_9BACT</name>
<comment type="caution">
    <text evidence="3">The sequence shown here is derived from an EMBL/GenBank/DDBJ whole genome shotgun (WGS) entry which is preliminary data.</text>
</comment>
<evidence type="ECO:0000259" key="2">
    <source>
        <dbReference type="PROSITE" id="PS50076"/>
    </source>
</evidence>
<keyword evidence="4" id="KW-1185">Reference proteome</keyword>
<feature type="domain" description="J" evidence="2">
    <location>
        <begin position="2"/>
        <end position="67"/>
    </location>
</feature>
<feature type="coiled-coil region" evidence="1">
    <location>
        <begin position="110"/>
        <end position="137"/>
    </location>
</feature>
<dbReference type="EMBL" id="JBHUJC010000042">
    <property type="protein sequence ID" value="MFD2277501.1"/>
    <property type="molecule type" value="Genomic_DNA"/>
</dbReference>
<dbReference type="SUPFAM" id="SSF46565">
    <property type="entry name" value="Chaperone J-domain"/>
    <property type="match status" value="1"/>
</dbReference>
<dbReference type="InterPro" id="IPR001623">
    <property type="entry name" value="DnaJ_domain"/>
</dbReference>
<evidence type="ECO:0000256" key="1">
    <source>
        <dbReference type="SAM" id="Coils"/>
    </source>
</evidence>
<dbReference type="RefSeq" id="WP_377093451.1">
    <property type="nucleotide sequence ID" value="NZ_JBHSJM010000001.1"/>
</dbReference>
<evidence type="ECO:0000313" key="4">
    <source>
        <dbReference type="Proteomes" id="UP001597297"/>
    </source>
</evidence>
<dbReference type="Gene3D" id="1.10.287.110">
    <property type="entry name" value="DnaJ domain"/>
    <property type="match status" value="1"/>
</dbReference>
<dbReference type="SMART" id="SM00271">
    <property type="entry name" value="DnaJ"/>
    <property type="match status" value="1"/>
</dbReference>
<organism evidence="3 4">
    <name type="scientific">Rubritalea spongiae</name>
    <dbReference type="NCBI Taxonomy" id="430797"/>
    <lineage>
        <taxon>Bacteria</taxon>
        <taxon>Pseudomonadati</taxon>
        <taxon>Verrucomicrobiota</taxon>
        <taxon>Verrucomicrobiia</taxon>
        <taxon>Verrucomicrobiales</taxon>
        <taxon>Rubritaleaceae</taxon>
        <taxon>Rubritalea</taxon>
    </lineage>
</organism>
<dbReference type="PROSITE" id="PS50076">
    <property type="entry name" value="DNAJ_2"/>
    <property type="match status" value="1"/>
</dbReference>